<dbReference type="AlphaFoldDB" id="A0A2T3MPU3"/>
<proteinExistence type="predicted"/>
<accession>A0A2T3MPU3</accession>
<dbReference type="Proteomes" id="UP000240904">
    <property type="component" value="Unassembled WGS sequence"/>
</dbReference>
<dbReference type="EMBL" id="PYMC01000032">
    <property type="protein sequence ID" value="PSV98969.1"/>
    <property type="molecule type" value="Genomic_DNA"/>
</dbReference>
<keyword evidence="2" id="KW-1185">Reference proteome</keyword>
<sequence>MTAEQSKLIWKELQGKLQNSQERVNNQLCSAKDSSTFLSYLTRNKSDLNIFDAMFVDVKCKHYGKLIITPLLFVENGRVYVETAYYPTSKKQFKNLRISISNYMVFSNHYMERLIERKGISTIQDLKLNIYDRLTTVDDSNLTKEIGGLDITTEFILIFRDSVSFCDCEFGDNQECVVVAKTIVTVNQLSLKQKEIIEYILNKIGSDGCFLATSSIPNSVLEANNVIEATKNRTSGIYETWMEKEITNNMTKGDYKYEKKWIKSFVNYLEGYDPTSPKYKYL</sequence>
<comment type="caution">
    <text evidence="1">The sequence shown here is derived from an EMBL/GenBank/DDBJ whole genome shotgun (WGS) entry which is preliminary data.</text>
</comment>
<dbReference type="RefSeq" id="WP_107285465.1">
    <property type="nucleotide sequence ID" value="NZ_PYMC01000032.1"/>
</dbReference>
<reference evidence="1 2" key="1">
    <citation type="submission" date="2018-03" db="EMBL/GenBank/DDBJ databases">
        <title>Whole genome sequencing of Histamine producing bacteria.</title>
        <authorList>
            <person name="Butler K."/>
        </authorList>
    </citation>
    <scope>NUCLEOTIDE SEQUENCE [LARGE SCALE GENOMIC DNA]</scope>
    <source>
        <strain evidence="1 2">DSM 16190</strain>
    </source>
</reference>
<organism evidence="1 2">
    <name type="scientific">Photobacterium lipolyticum</name>
    <dbReference type="NCBI Taxonomy" id="266810"/>
    <lineage>
        <taxon>Bacteria</taxon>
        <taxon>Pseudomonadati</taxon>
        <taxon>Pseudomonadota</taxon>
        <taxon>Gammaproteobacteria</taxon>
        <taxon>Vibrionales</taxon>
        <taxon>Vibrionaceae</taxon>
        <taxon>Photobacterium</taxon>
    </lineage>
</organism>
<protein>
    <submittedName>
        <fullName evidence="1">Uncharacterized protein</fullName>
    </submittedName>
</protein>
<gene>
    <name evidence="1" type="ORF">C9I89_21965</name>
</gene>
<evidence type="ECO:0000313" key="2">
    <source>
        <dbReference type="Proteomes" id="UP000240904"/>
    </source>
</evidence>
<evidence type="ECO:0000313" key="1">
    <source>
        <dbReference type="EMBL" id="PSV98969.1"/>
    </source>
</evidence>
<dbReference type="OrthoDB" id="5888631at2"/>
<name>A0A2T3MPU3_9GAMM</name>